<gene>
    <name evidence="2" type="primary">LOC142175904</name>
</gene>
<keyword evidence="1" id="KW-1185">Reference proteome</keyword>
<dbReference type="Proteomes" id="UP000790787">
    <property type="component" value="Chromosome 22"/>
</dbReference>
<name>A0AC58TP60_TOBAC</name>
<protein>
    <submittedName>
        <fullName evidence="2">F-box protein At4g17780</fullName>
    </submittedName>
</protein>
<reference evidence="2" key="2">
    <citation type="submission" date="2025-08" db="UniProtKB">
        <authorList>
            <consortium name="RefSeq"/>
        </authorList>
    </citation>
    <scope>IDENTIFICATION</scope>
    <source>
        <tissue evidence="2">Leaf</tissue>
    </source>
</reference>
<sequence length="263" mass="30666">MATSDNGCRPFPEDLAMEILLRLPVESLLQFKCVGKNWYETITSPSFIKEHMNWSRKNRPPKIMIYDYVGCPSNDDSPLNPNPITLVSVSDAAAVHKNPDYIQEFRESLHSPNFGLAPSFREHRRQFGFVLDLMTNDYKVVSFWTFYENIRNCKVYQPYAAVYSCSKDSWRILQPEHQDIFLFKYCIKTLGTAYLNGAYYRLLKGEICNCSILSFDFENEVFTEIEGPDAPRPFNHWMLKLILVDDSIALLNVVVYDRFEYDI</sequence>
<evidence type="ECO:0000313" key="2">
    <source>
        <dbReference type="RefSeq" id="XP_075099011.1"/>
    </source>
</evidence>
<dbReference type="RefSeq" id="XP_075099011.1">
    <property type="nucleotide sequence ID" value="XM_075242910.1"/>
</dbReference>
<proteinExistence type="predicted"/>
<accession>A0AC58TP60</accession>
<evidence type="ECO:0000313" key="1">
    <source>
        <dbReference type="Proteomes" id="UP000790787"/>
    </source>
</evidence>
<reference evidence="1" key="1">
    <citation type="journal article" date="2014" name="Nat. Commun.">
        <title>The tobacco genome sequence and its comparison with those of tomato and potato.</title>
        <authorList>
            <person name="Sierro N."/>
            <person name="Battey J.N."/>
            <person name="Ouadi S."/>
            <person name="Bakaher N."/>
            <person name="Bovet L."/>
            <person name="Willig A."/>
            <person name="Goepfert S."/>
            <person name="Peitsch M.C."/>
            <person name="Ivanov N.V."/>
        </authorList>
    </citation>
    <scope>NUCLEOTIDE SEQUENCE [LARGE SCALE GENOMIC DNA]</scope>
</reference>
<organism evidence="1 2">
    <name type="scientific">Nicotiana tabacum</name>
    <name type="common">Common tobacco</name>
    <dbReference type="NCBI Taxonomy" id="4097"/>
    <lineage>
        <taxon>Eukaryota</taxon>
        <taxon>Viridiplantae</taxon>
        <taxon>Streptophyta</taxon>
        <taxon>Embryophyta</taxon>
        <taxon>Tracheophyta</taxon>
        <taxon>Spermatophyta</taxon>
        <taxon>Magnoliopsida</taxon>
        <taxon>eudicotyledons</taxon>
        <taxon>Gunneridae</taxon>
        <taxon>Pentapetalae</taxon>
        <taxon>asterids</taxon>
        <taxon>lamiids</taxon>
        <taxon>Solanales</taxon>
        <taxon>Solanaceae</taxon>
        <taxon>Nicotianoideae</taxon>
        <taxon>Nicotianeae</taxon>
        <taxon>Nicotiana</taxon>
    </lineage>
</organism>